<comment type="caution">
    <text evidence="1">The sequence shown here is derived from an EMBL/GenBank/DDBJ whole genome shotgun (WGS) entry which is preliminary data.</text>
</comment>
<evidence type="ECO:0000313" key="1">
    <source>
        <dbReference type="EMBL" id="GAH60306.1"/>
    </source>
</evidence>
<protein>
    <submittedName>
        <fullName evidence="1">Uncharacterized protein</fullName>
    </submittedName>
</protein>
<gene>
    <name evidence="1" type="ORF">S03H2_28957</name>
</gene>
<sequence>MLKDNPEFKELPRFSGGSYSCNDRIYLPHNEIYLSKVQISNAGDLELIAKPVDGGPEQWRDWLKLRKPDKNKTKFLLNWLNEQIGENIDSIFRSKFSFED</sequence>
<dbReference type="AlphaFoldDB" id="X1GQY6"/>
<reference evidence="1" key="1">
    <citation type="journal article" date="2014" name="Front. Microbiol.">
        <title>High frequency of phylogenetically diverse reductive dehalogenase-homologous genes in deep subseafloor sedimentary metagenomes.</title>
        <authorList>
            <person name="Kawai M."/>
            <person name="Futagami T."/>
            <person name="Toyoda A."/>
            <person name="Takaki Y."/>
            <person name="Nishi S."/>
            <person name="Hori S."/>
            <person name="Arai W."/>
            <person name="Tsubouchi T."/>
            <person name="Morono Y."/>
            <person name="Uchiyama I."/>
            <person name="Ito T."/>
            <person name="Fujiyama A."/>
            <person name="Inagaki F."/>
            <person name="Takami H."/>
        </authorList>
    </citation>
    <scope>NUCLEOTIDE SEQUENCE</scope>
    <source>
        <strain evidence="1">Expedition CK06-06</strain>
    </source>
</reference>
<name>X1GQY6_9ZZZZ</name>
<proteinExistence type="predicted"/>
<dbReference type="EMBL" id="BARU01017457">
    <property type="protein sequence ID" value="GAH60306.1"/>
    <property type="molecule type" value="Genomic_DNA"/>
</dbReference>
<organism evidence="1">
    <name type="scientific">marine sediment metagenome</name>
    <dbReference type="NCBI Taxonomy" id="412755"/>
    <lineage>
        <taxon>unclassified sequences</taxon>
        <taxon>metagenomes</taxon>
        <taxon>ecological metagenomes</taxon>
    </lineage>
</organism>
<accession>X1GQY6</accession>